<keyword evidence="1" id="KW-1133">Transmembrane helix</keyword>
<keyword evidence="1" id="KW-0812">Transmembrane</keyword>
<feature type="transmembrane region" description="Helical" evidence="1">
    <location>
        <begin position="66"/>
        <end position="86"/>
    </location>
</feature>
<sequence>MLKRKSSVAVLAAAALLGEMFSAYSMFSLMNSPSVALSMWPVVWTAAVFTLSLLVSIVLAVRGITVMGSASVAAAGLGFLASGITGGETTQVLMGLVCIVAGLSFTFVLARFSISSLFGQLALHAVAGGEPRERRTRLCRITDLDQRLLPLLEDTVHAYSLGDLRAATKLCCETRYADEGVLPRGSSFAGPPPVVEACVLTENLVIVLIVHTEGRGVALVGRLQQTMVTEPSRPEDGTGAREVYVRSAWLDSIESSSYPFPLDDSAVGREFVQVFRGMLTATRHA</sequence>
<dbReference type="RefSeq" id="WP_150255187.1">
    <property type="nucleotide sequence ID" value="NZ_CP029189.1"/>
</dbReference>
<dbReference type="OrthoDB" id="4764281at2"/>
<gene>
    <name evidence="2" type="ORF">DEJ51_00210</name>
</gene>
<feature type="transmembrane region" description="Helical" evidence="1">
    <location>
        <begin position="92"/>
        <end position="110"/>
    </location>
</feature>
<keyword evidence="1" id="KW-0472">Membrane</keyword>
<organism evidence="2 3">
    <name type="scientific">Streptomyces venezuelae</name>
    <dbReference type="NCBI Taxonomy" id="54571"/>
    <lineage>
        <taxon>Bacteria</taxon>
        <taxon>Bacillati</taxon>
        <taxon>Actinomycetota</taxon>
        <taxon>Actinomycetes</taxon>
        <taxon>Kitasatosporales</taxon>
        <taxon>Streptomycetaceae</taxon>
        <taxon>Streptomyces</taxon>
    </lineage>
</organism>
<evidence type="ECO:0000256" key="1">
    <source>
        <dbReference type="SAM" id="Phobius"/>
    </source>
</evidence>
<feature type="transmembrane region" description="Helical" evidence="1">
    <location>
        <begin position="39"/>
        <end position="59"/>
    </location>
</feature>
<proteinExistence type="predicted"/>
<dbReference type="AlphaFoldDB" id="A0A5P2DFI4"/>
<protein>
    <submittedName>
        <fullName evidence="2">Uncharacterized protein</fullName>
    </submittedName>
</protein>
<dbReference type="EMBL" id="CP029189">
    <property type="protein sequence ID" value="QES52888.1"/>
    <property type="molecule type" value="Genomic_DNA"/>
</dbReference>
<evidence type="ECO:0000313" key="3">
    <source>
        <dbReference type="Proteomes" id="UP000324101"/>
    </source>
</evidence>
<dbReference type="Proteomes" id="UP000324101">
    <property type="component" value="Chromosome"/>
</dbReference>
<reference evidence="2 3" key="1">
    <citation type="submission" date="2018-05" db="EMBL/GenBank/DDBJ databases">
        <title>Streptomyces venezuelae.</title>
        <authorList>
            <person name="Kim W."/>
            <person name="Lee N."/>
            <person name="Cho B.-K."/>
        </authorList>
    </citation>
    <scope>NUCLEOTIDE SEQUENCE [LARGE SCALE GENOMIC DNA]</scope>
    <source>
        <strain evidence="2 3">ATCC 21018</strain>
    </source>
</reference>
<evidence type="ECO:0000313" key="2">
    <source>
        <dbReference type="EMBL" id="QES52888.1"/>
    </source>
</evidence>
<name>A0A5P2DFI4_STRVZ</name>
<accession>A0A5P2DFI4</accession>